<dbReference type="SUPFAM" id="SSF50249">
    <property type="entry name" value="Nucleic acid-binding proteins"/>
    <property type="match status" value="1"/>
</dbReference>
<dbReference type="Proteomes" id="UP000295788">
    <property type="component" value="Unassembled WGS sequence"/>
</dbReference>
<dbReference type="NCBIfam" id="TIGR00643">
    <property type="entry name" value="recG"/>
    <property type="match status" value="1"/>
</dbReference>
<comment type="similarity">
    <text evidence="1 15">Belongs to the helicase family. RecG subfamily.</text>
</comment>
<protein>
    <recommendedName>
        <fullName evidence="2 15">ATP-dependent DNA helicase RecG</fullName>
        <ecNumber evidence="13 15">5.6.2.4</ecNumber>
    </recommendedName>
</protein>
<evidence type="ECO:0000313" key="18">
    <source>
        <dbReference type="EMBL" id="TCS84341.1"/>
    </source>
</evidence>
<evidence type="ECO:0000256" key="3">
    <source>
        <dbReference type="ARBA" id="ARBA00022741"/>
    </source>
</evidence>
<dbReference type="CDD" id="cd04488">
    <property type="entry name" value="RecG_wedge_OBF"/>
    <property type="match status" value="1"/>
</dbReference>
<keyword evidence="10 15" id="KW-0234">DNA repair</keyword>
<dbReference type="NCBIfam" id="NF008165">
    <property type="entry name" value="PRK10917.1-3"/>
    <property type="match status" value="1"/>
</dbReference>
<keyword evidence="9 15" id="KW-0233">DNA recombination</keyword>
<dbReference type="GO" id="GO:0006310">
    <property type="term" value="P:DNA recombination"/>
    <property type="evidence" value="ECO:0007669"/>
    <property type="project" value="UniProtKB-UniRule"/>
</dbReference>
<evidence type="ECO:0000256" key="9">
    <source>
        <dbReference type="ARBA" id="ARBA00023172"/>
    </source>
</evidence>
<dbReference type="SUPFAM" id="SSF52540">
    <property type="entry name" value="P-loop containing nucleoside triphosphate hydrolases"/>
    <property type="match status" value="2"/>
</dbReference>
<keyword evidence="19" id="KW-1185">Reference proteome</keyword>
<dbReference type="Pfam" id="PF17191">
    <property type="entry name" value="RecG_wedge"/>
    <property type="match status" value="1"/>
</dbReference>
<dbReference type="InterPro" id="IPR033454">
    <property type="entry name" value="RecG_wedge"/>
</dbReference>
<comment type="caution">
    <text evidence="18">The sequence shown here is derived from an EMBL/GenBank/DDBJ whole genome shotgun (WGS) entry which is preliminary data.</text>
</comment>
<reference evidence="18 19" key="1">
    <citation type="submission" date="2019-03" db="EMBL/GenBank/DDBJ databases">
        <title>Genomic Encyclopedia of Type Strains, Phase IV (KMG-IV): sequencing the most valuable type-strain genomes for metagenomic binning, comparative biology and taxonomic classification.</title>
        <authorList>
            <person name="Goeker M."/>
        </authorList>
    </citation>
    <scope>NUCLEOTIDE SEQUENCE [LARGE SCALE GENOMIC DNA]</scope>
    <source>
        <strain evidence="18 19">DSM 23802</strain>
    </source>
</reference>
<dbReference type="GO" id="GO:0016887">
    <property type="term" value="F:ATP hydrolysis activity"/>
    <property type="evidence" value="ECO:0007669"/>
    <property type="project" value="RHEA"/>
</dbReference>
<dbReference type="Gene3D" id="2.40.50.140">
    <property type="entry name" value="Nucleic acid-binding proteins"/>
    <property type="match status" value="1"/>
</dbReference>
<dbReference type="GO" id="GO:0043138">
    <property type="term" value="F:3'-5' DNA helicase activity"/>
    <property type="evidence" value="ECO:0007669"/>
    <property type="project" value="UniProtKB-EC"/>
</dbReference>
<evidence type="ECO:0000256" key="12">
    <source>
        <dbReference type="ARBA" id="ARBA00034617"/>
    </source>
</evidence>
<keyword evidence="8" id="KW-0238">DNA-binding</keyword>
<dbReference type="SMART" id="SM00490">
    <property type="entry name" value="HELICc"/>
    <property type="match status" value="1"/>
</dbReference>
<evidence type="ECO:0000259" key="16">
    <source>
        <dbReference type="PROSITE" id="PS51192"/>
    </source>
</evidence>
<evidence type="ECO:0000256" key="8">
    <source>
        <dbReference type="ARBA" id="ARBA00023125"/>
    </source>
</evidence>
<proteinExistence type="inferred from homology"/>
<dbReference type="GO" id="GO:0003677">
    <property type="term" value="F:DNA binding"/>
    <property type="evidence" value="ECO:0007669"/>
    <property type="project" value="UniProtKB-KW"/>
</dbReference>
<evidence type="ECO:0000256" key="6">
    <source>
        <dbReference type="ARBA" id="ARBA00022806"/>
    </source>
</evidence>
<dbReference type="CDD" id="cd18811">
    <property type="entry name" value="SF2_C_RecG"/>
    <property type="match status" value="1"/>
</dbReference>
<comment type="function">
    <text evidence="15">Plays a critical role in recombination and DNA repair. Helps process Holliday junction intermediates to mature products by catalyzing branch migration. Has replication fork regression activity, unwinds stalled or blocked replication forks to make a HJ that can be resolved. Has a DNA unwinding activity characteristic of a DNA helicase with 3'-5' polarity.</text>
</comment>
<dbReference type="Pfam" id="PF00271">
    <property type="entry name" value="Helicase_C"/>
    <property type="match status" value="1"/>
</dbReference>
<evidence type="ECO:0000259" key="17">
    <source>
        <dbReference type="PROSITE" id="PS51194"/>
    </source>
</evidence>
<gene>
    <name evidence="18" type="ORF">EDD72_1012</name>
</gene>
<evidence type="ECO:0000256" key="5">
    <source>
        <dbReference type="ARBA" id="ARBA00022801"/>
    </source>
</evidence>
<evidence type="ECO:0000256" key="11">
    <source>
        <dbReference type="ARBA" id="ARBA00023235"/>
    </source>
</evidence>
<evidence type="ECO:0000256" key="7">
    <source>
        <dbReference type="ARBA" id="ARBA00022840"/>
    </source>
</evidence>
<dbReference type="InterPro" id="IPR027417">
    <property type="entry name" value="P-loop_NTPase"/>
</dbReference>
<evidence type="ECO:0000256" key="13">
    <source>
        <dbReference type="ARBA" id="ARBA00034808"/>
    </source>
</evidence>
<keyword evidence="11" id="KW-0413">Isomerase</keyword>
<dbReference type="GO" id="GO:0005524">
    <property type="term" value="F:ATP binding"/>
    <property type="evidence" value="ECO:0007669"/>
    <property type="project" value="UniProtKB-KW"/>
</dbReference>
<dbReference type="PANTHER" id="PTHR47964">
    <property type="entry name" value="ATP-DEPENDENT DNA HELICASE HOMOLOG RECG, CHLOROPLASTIC"/>
    <property type="match status" value="1"/>
</dbReference>
<evidence type="ECO:0000256" key="15">
    <source>
        <dbReference type="RuleBase" id="RU363016"/>
    </source>
</evidence>
<keyword evidence="7 15" id="KW-0067">ATP-binding</keyword>
<dbReference type="PROSITE" id="PS51194">
    <property type="entry name" value="HELICASE_CTER"/>
    <property type="match status" value="1"/>
</dbReference>
<accession>A0A4R3KKD5</accession>
<dbReference type="AlphaFoldDB" id="A0A4R3KKD5"/>
<dbReference type="PROSITE" id="PS51192">
    <property type="entry name" value="HELICASE_ATP_BIND_1"/>
    <property type="match status" value="1"/>
</dbReference>
<evidence type="ECO:0000256" key="14">
    <source>
        <dbReference type="ARBA" id="ARBA00048988"/>
    </source>
</evidence>
<dbReference type="CDD" id="cd17992">
    <property type="entry name" value="DEXHc_RecG"/>
    <property type="match status" value="1"/>
</dbReference>
<dbReference type="InterPro" id="IPR014001">
    <property type="entry name" value="Helicase_ATP-bd"/>
</dbReference>
<name>A0A4R3KKD5_9BACI</name>
<evidence type="ECO:0000256" key="1">
    <source>
        <dbReference type="ARBA" id="ARBA00007504"/>
    </source>
</evidence>
<feature type="domain" description="Helicase C-terminal" evidence="17">
    <location>
        <begin position="459"/>
        <end position="618"/>
    </location>
</feature>
<evidence type="ECO:0000256" key="10">
    <source>
        <dbReference type="ARBA" id="ARBA00023204"/>
    </source>
</evidence>
<dbReference type="EMBL" id="SMAB01000001">
    <property type="protein sequence ID" value="TCS84341.1"/>
    <property type="molecule type" value="Genomic_DNA"/>
</dbReference>
<dbReference type="EC" id="5.6.2.4" evidence="13 15"/>
<evidence type="ECO:0000256" key="2">
    <source>
        <dbReference type="ARBA" id="ARBA00017846"/>
    </source>
</evidence>
<keyword evidence="6 15" id="KW-0347">Helicase</keyword>
<dbReference type="InterPro" id="IPR004609">
    <property type="entry name" value="ATP-dep_DNA_helicase_RecG"/>
</dbReference>
<dbReference type="PANTHER" id="PTHR47964:SF1">
    <property type="entry name" value="ATP-DEPENDENT DNA HELICASE HOMOLOG RECG, CHLOROPLASTIC"/>
    <property type="match status" value="1"/>
</dbReference>
<keyword evidence="4 15" id="KW-0227">DNA damage</keyword>
<evidence type="ECO:0000256" key="4">
    <source>
        <dbReference type="ARBA" id="ARBA00022763"/>
    </source>
</evidence>
<dbReference type="GO" id="GO:0006281">
    <property type="term" value="P:DNA repair"/>
    <property type="evidence" value="ECO:0007669"/>
    <property type="project" value="UniProtKB-UniRule"/>
</dbReference>
<dbReference type="OrthoDB" id="9804325at2"/>
<dbReference type="InterPro" id="IPR012340">
    <property type="entry name" value="NA-bd_OB-fold"/>
</dbReference>
<evidence type="ECO:0000313" key="19">
    <source>
        <dbReference type="Proteomes" id="UP000295788"/>
    </source>
</evidence>
<dbReference type="RefSeq" id="WP_132766588.1">
    <property type="nucleotide sequence ID" value="NZ_SMAB01000001.1"/>
</dbReference>
<comment type="catalytic activity">
    <reaction evidence="14 15">
        <text>ATP + H2O = ADP + phosphate + H(+)</text>
        <dbReference type="Rhea" id="RHEA:13065"/>
        <dbReference type="ChEBI" id="CHEBI:15377"/>
        <dbReference type="ChEBI" id="CHEBI:15378"/>
        <dbReference type="ChEBI" id="CHEBI:30616"/>
        <dbReference type="ChEBI" id="CHEBI:43474"/>
        <dbReference type="ChEBI" id="CHEBI:456216"/>
        <dbReference type="EC" id="5.6.2.4"/>
    </reaction>
</comment>
<dbReference type="SMART" id="SM00487">
    <property type="entry name" value="DEXDc"/>
    <property type="match status" value="1"/>
</dbReference>
<dbReference type="InterPro" id="IPR047112">
    <property type="entry name" value="RecG/Mfd"/>
</dbReference>
<comment type="catalytic activity">
    <reaction evidence="12 15">
        <text>Couples ATP hydrolysis with the unwinding of duplex DNA by translocating in the 3'-5' direction.</text>
        <dbReference type="EC" id="5.6.2.4"/>
    </reaction>
</comment>
<dbReference type="Pfam" id="PF00270">
    <property type="entry name" value="DEAD"/>
    <property type="match status" value="1"/>
</dbReference>
<dbReference type="InterPro" id="IPR045562">
    <property type="entry name" value="RecG_dom3_C"/>
</dbReference>
<keyword evidence="3 15" id="KW-0547">Nucleotide-binding</keyword>
<organism evidence="18 19">
    <name type="scientific">Tepidibacillus fermentans</name>
    <dbReference type="NCBI Taxonomy" id="1281767"/>
    <lineage>
        <taxon>Bacteria</taxon>
        <taxon>Bacillati</taxon>
        <taxon>Bacillota</taxon>
        <taxon>Bacilli</taxon>
        <taxon>Bacillales</taxon>
        <taxon>Bacillaceae</taxon>
        <taxon>Tepidibacillus</taxon>
    </lineage>
</organism>
<dbReference type="Pfam" id="PF19833">
    <property type="entry name" value="RecG_dom3_C"/>
    <property type="match status" value="1"/>
</dbReference>
<sequence length="690" mass="79051">MGYSALDQSLVGVKGIGIQKARQFEEMGIHTVRDLLFYFPYRYVDYQVKDLATTNHGEKITVEGTIYGQPVSKRLPKKRSLVSVKVVVDHFMVTAIWFNRAYLKNQLQSGRPILLTGKWDKYRLQITVSEHEFLDTSKTTKKGHLVPVYSLPSDLGLTQSGFRKIIDQAIRQYYYALEDYLPQEVIDKYKLYTLKESIRAIHFPNDRLDGKMARRRLVYDELLLYQMRIQLLKKLNRQNWPGIKRKIEFDKVKAFIRSLPFSLTDAQLRVIGEILGDMEQSYAMNRLLQGDVGSGKTVVAAVALYANFLSGYQGALMVPTEILAEQHAASLKNLFANTTIQVELLTGSLTEKNREAVIGRLQMGLTDVVVGTHALIQEDVYFKQLGLVITDEQHRFGVEQRAILRRKSDHLSPDVLYMTATPIPRTLAITAYGDMDVSIIDQYPAGRKKVETHWVRPKQFEKVLAFIDKHVRKGRQAYVIAPLIEESDKLDVQNAIDIYQQLGDFFPNFKIGLMHGRLKPKEKDEVMSQFIKNEVQILVSTTVVEVGVNVPNATIMVIYDADRFGLAQLHQLRGRVGRGEHQSYCILVADPKSETGKERMRIMEQTNNGFEISRRDLELRGPGDFFGVKQSGLPEFKLADLMQDYRTLEVAKKDAEFLIHGEVFWHDLKWEKLRIELERVGGLFEQVLEG</sequence>
<dbReference type="InterPro" id="IPR011545">
    <property type="entry name" value="DEAD/DEAH_box_helicase_dom"/>
</dbReference>
<dbReference type="InterPro" id="IPR001650">
    <property type="entry name" value="Helicase_C-like"/>
</dbReference>
<dbReference type="NCBIfam" id="NF008168">
    <property type="entry name" value="PRK10917.2-2"/>
    <property type="match status" value="1"/>
</dbReference>
<dbReference type="Gene3D" id="3.40.50.300">
    <property type="entry name" value="P-loop containing nucleotide triphosphate hydrolases"/>
    <property type="match status" value="2"/>
</dbReference>
<keyword evidence="5 15" id="KW-0378">Hydrolase</keyword>
<feature type="domain" description="Helicase ATP-binding" evidence="16">
    <location>
        <begin position="277"/>
        <end position="440"/>
    </location>
</feature>